<accession>A0ACB7Z2D3</accession>
<dbReference type="EMBL" id="CM037154">
    <property type="protein sequence ID" value="KAH7859889.1"/>
    <property type="molecule type" value="Genomic_DNA"/>
</dbReference>
<dbReference type="Proteomes" id="UP000828048">
    <property type="component" value="Chromosome 4"/>
</dbReference>
<evidence type="ECO:0000313" key="1">
    <source>
        <dbReference type="EMBL" id="KAH7859889.1"/>
    </source>
</evidence>
<sequence>MLEQPVVCTLNAVKAFNCLRLSQPSGDTYSPTWIDNTWFLEEVAHLTRGGRHFKPAFLEGDRPGDVVVRSTPDNGNLLYQIHPDGEEPYLTGFQFEDACFLETYLKAYAPPQIATKDVDNPNILTILNKMGFFPGMGLGKRHQGIPSFPDIPVNKCTFGLRYKHTEQEILQKVREAREKALARKEGRELPAKRMKIPLMNGRWVREGKNFPFCRYLEPWIDPVTQEKLPGLEIFFNLFPQSDDEEPKPKPEPEDWIDSMDHTAMRFLFTSTGGSVDDCIMMLTSGDNGEDLSSMFMNAPGERSSWTYEETLVEVESSKSSNSDSESSNSSISNNK</sequence>
<gene>
    <name evidence="1" type="ORF">Vadar_006732</name>
</gene>
<protein>
    <submittedName>
        <fullName evidence="1">Uncharacterized protein</fullName>
    </submittedName>
</protein>
<keyword evidence="2" id="KW-1185">Reference proteome</keyword>
<reference evidence="1 2" key="1">
    <citation type="journal article" date="2021" name="Hortic Res">
        <title>High-quality reference genome and annotation aids understanding of berry development for evergreen blueberry (Vaccinium darrowii).</title>
        <authorList>
            <person name="Yu J."/>
            <person name="Hulse-Kemp A.M."/>
            <person name="Babiker E."/>
            <person name="Staton M."/>
        </authorList>
    </citation>
    <scope>NUCLEOTIDE SEQUENCE [LARGE SCALE GENOMIC DNA]</scope>
    <source>
        <strain evidence="2">cv. NJ 8807/NJ 8810</strain>
        <tissue evidence="1">Young leaf</tissue>
    </source>
</reference>
<evidence type="ECO:0000313" key="2">
    <source>
        <dbReference type="Proteomes" id="UP000828048"/>
    </source>
</evidence>
<organism evidence="1 2">
    <name type="scientific">Vaccinium darrowii</name>
    <dbReference type="NCBI Taxonomy" id="229202"/>
    <lineage>
        <taxon>Eukaryota</taxon>
        <taxon>Viridiplantae</taxon>
        <taxon>Streptophyta</taxon>
        <taxon>Embryophyta</taxon>
        <taxon>Tracheophyta</taxon>
        <taxon>Spermatophyta</taxon>
        <taxon>Magnoliopsida</taxon>
        <taxon>eudicotyledons</taxon>
        <taxon>Gunneridae</taxon>
        <taxon>Pentapetalae</taxon>
        <taxon>asterids</taxon>
        <taxon>Ericales</taxon>
        <taxon>Ericaceae</taxon>
        <taxon>Vaccinioideae</taxon>
        <taxon>Vaccinieae</taxon>
        <taxon>Vaccinium</taxon>
    </lineage>
</organism>
<comment type="caution">
    <text evidence="1">The sequence shown here is derived from an EMBL/GenBank/DDBJ whole genome shotgun (WGS) entry which is preliminary data.</text>
</comment>
<name>A0ACB7Z2D3_9ERIC</name>
<proteinExistence type="predicted"/>